<evidence type="ECO:0000313" key="2">
    <source>
        <dbReference type="Proteomes" id="UP000011991"/>
    </source>
</evidence>
<proteinExistence type="predicted"/>
<keyword evidence="2" id="KW-1185">Reference proteome</keyword>
<protein>
    <submittedName>
        <fullName evidence="1">Uncharacterized protein</fullName>
    </submittedName>
</protein>
<dbReference type="AlphaFoldDB" id="M5RRQ7"/>
<reference evidence="1 2" key="1">
    <citation type="journal article" date="2013" name="Mar. Genomics">
        <title>Expression of sulfatases in Rhodopirellula baltica and the diversity of sulfatases in the genus Rhodopirellula.</title>
        <authorList>
            <person name="Wegner C.E."/>
            <person name="Richter-Heitmann T."/>
            <person name="Klindworth A."/>
            <person name="Klockow C."/>
            <person name="Richter M."/>
            <person name="Achstetter T."/>
            <person name="Glockner F.O."/>
            <person name="Harder J."/>
        </authorList>
    </citation>
    <scope>NUCLEOTIDE SEQUENCE [LARGE SCALE GENOMIC DNA]</scope>
    <source>
        <strain evidence="1 2">SM1</strain>
    </source>
</reference>
<dbReference type="Proteomes" id="UP000011991">
    <property type="component" value="Unassembled WGS sequence"/>
</dbReference>
<accession>M5RRQ7</accession>
<gene>
    <name evidence="1" type="ORF">RMSM_06417</name>
</gene>
<name>M5RRQ7_9BACT</name>
<evidence type="ECO:0000313" key="1">
    <source>
        <dbReference type="EMBL" id="EMI16649.1"/>
    </source>
</evidence>
<dbReference type="EMBL" id="ANOG01000928">
    <property type="protein sequence ID" value="EMI16649.1"/>
    <property type="molecule type" value="Genomic_DNA"/>
</dbReference>
<comment type="caution">
    <text evidence="1">The sequence shown here is derived from an EMBL/GenBank/DDBJ whole genome shotgun (WGS) entry which is preliminary data.</text>
</comment>
<organism evidence="1 2">
    <name type="scientific">Rhodopirellula maiorica SM1</name>
    <dbReference type="NCBI Taxonomy" id="1265738"/>
    <lineage>
        <taxon>Bacteria</taxon>
        <taxon>Pseudomonadati</taxon>
        <taxon>Planctomycetota</taxon>
        <taxon>Planctomycetia</taxon>
        <taxon>Pirellulales</taxon>
        <taxon>Pirellulaceae</taxon>
        <taxon>Novipirellula</taxon>
    </lineage>
</organism>
<sequence length="85" mass="9274">MPQSDRAGSRGARRAANRCGRKMVEPRLTISMSNWARDGCRDSVPTSILFASVAGILVASPWIEDLFPEKPCVIAKSPISLRLFG</sequence>
<dbReference type="PATRIC" id="fig|1265738.3.peg.6399"/>